<evidence type="ECO:0000259" key="1">
    <source>
        <dbReference type="Pfam" id="PF03551"/>
    </source>
</evidence>
<dbReference type="InterPro" id="IPR036388">
    <property type="entry name" value="WH-like_DNA-bd_sf"/>
</dbReference>
<dbReference type="InterPro" id="IPR011991">
    <property type="entry name" value="ArsR-like_HTH"/>
</dbReference>
<dbReference type="InterPro" id="IPR036390">
    <property type="entry name" value="WH_DNA-bd_sf"/>
</dbReference>
<accession>A0A8T4L1C8</accession>
<gene>
    <name evidence="2" type="ORF">J4215_00660</name>
</gene>
<protein>
    <submittedName>
        <fullName evidence="2">Helix-turn-helix transcriptional regulator</fullName>
    </submittedName>
</protein>
<reference evidence="2" key="2">
    <citation type="submission" date="2021-05" db="EMBL/GenBank/DDBJ databases">
        <title>Protein family content uncovers lineage relationships and bacterial pathway maintenance mechanisms in DPANN archaea.</title>
        <authorList>
            <person name="Castelle C.J."/>
            <person name="Meheust R."/>
            <person name="Jaffe A.L."/>
            <person name="Seitz K."/>
            <person name="Gong X."/>
            <person name="Baker B.J."/>
            <person name="Banfield J.F."/>
        </authorList>
    </citation>
    <scope>NUCLEOTIDE SEQUENCE</scope>
    <source>
        <strain evidence="2">RIFCSPLOWO2_01_FULL_AR10_48_17</strain>
    </source>
</reference>
<organism evidence="2 3">
    <name type="scientific">Candidatus Iainarchaeum sp</name>
    <dbReference type="NCBI Taxonomy" id="3101447"/>
    <lineage>
        <taxon>Archaea</taxon>
        <taxon>Candidatus Iainarchaeota</taxon>
        <taxon>Candidatus Iainarchaeia</taxon>
        <taxon>Candidatus Iainarchaeales</taxon>
        <taxon>Candidatus Iainarchaeaceae</taxon>
        <taxon>Candidatus Iainarchaeum</taxon>
    </lineage>
</organism>
<dbReference type="Proteomes" id="UP000675968">
    <property type="component" value="Unassembled WGS sequence"/>
</dbReference>
<dbReference type="Gene3D" id="1.10.10.10">
    <property type="entry name" value="Winged helix-like DNA-binding domain superfamily/Winged helix DNA-binding domain"/>
    <property type="match status" value="1"/>
</dbReference>
<dbReference type="SUPFAM" id="SSF46785">
    <property type="entry name" value="Winged helix' DNA-binding domain"/>
    <property type="match status" value="1"/>
</dbReference>
<evidence type="ECO:0000313" key="2">
    <source>
        <dbReference type="EMBL" id="MBS3061073.1"/>
    </source>
</evidence>
<dbReference type="AlphaFoldDB" id="A0A8T4L1C8"/>
<reference evidence="2" key="1">
    <citation type="submission" date="2021-03" db="EMBL/GenBank/DDBJ databases">
        <authorList>
            <person name="Jaffe A."/>
        </authorList>
    </citation>
    <scope>NUCLEOTIDE SEQUENCE</scope>
    <source>
        <strain evidence="2">RIFCSPLOWO2_01_FULL_AR10_48_17</strain>
    </source>
</reference>
<name>A0A8T4L1C8_9ARCH</name>
<evidence type="ECO:0000313" key="3">
    <source>
        <dbReference type="Proteomes" id="UP000675968"/>
    </source>
</evidence>
<feature type="domain" description="Transcription regulator PadR N-terminal" evidence="1">
    <location>
        <begin position="9"/>
        <end position="75"/>
    </location>
</feature>
<proteinExistence type="predicted"/>
<dbReference type="PANTHER" id="PTHR43252:SF5">
    <property type="entry name" value="TRANSCRIPTIONAL REGULATOR, PADR-LIKE FAMILY"/>
    <property type="match status" value="1"/>
</dbReference>
<dbReference type="PANTHER" id="PTHR43252">
    <property type="entry name" value="TRANSCRIPTIONAL REGULATOR YQJI"/>
    <property type="match status" value="1"/>
</dbReference>
<comment type="caution">
    <text evidence="2">The sequence shown here is derived from an EMBL/GenBank/DDBJ whole genome shotgun (WGS) entry which is preliminary data.</text>
</comment>
<dbReference type="Pfam" id="PF03551">
    <property type="entry name" value="PadR"/>
    <property type="match status" value="1"/>
</dbReference>
<dbReference type="CDD" id="cd00090">
    <property type="entry name" value="HTH_ARSR"/>
    <property type="match status" value="1"/>
</dbReference>
<dbReference type="EMBL" id="JAGVWC010000006">
    <property type="protein sequence ID" value="MBS3061073.1"/>
    <property type="molecule type" value="Genomic_DNA"/>
</dbReference>
<dbReference type="InterPro" id="IPR005149">
    <property type="entry name" value="Tscrpt_reg_PadR_N"/>
</dbReference>
<sequence>MRGMLSFLILFLLSKSAMHGQQLADEMEKRKGIRPSPGTIYPALKELKEAGLILEEKKGKTIVYHLSKGGERELKLAKQQFCRTFVGVFVRGNEG</sequence>